<gene>
    <name evidence="2" type="ORF">CA606_19845</name>
</gene>
<protein>
    <submittedName>
        <fullName evidence="2">Putative addiction module antidote protein</fullName>
    </submittedName>
</protein>
<dbReference type="CDD" id="cd00093">
    <property type="entry name" value="HTH_XRE"/>
    <property type="match status" value="1"/>
</dbReference>
<evidence type="ECO:0000313" key="3">
    <source>
        <dbReference type="Proteomes" id="UP000217311"/>
    </source>
</evidence>
<dbReference type="SUPFAM" id="SSF47413">
    <property type="entry name" value="lambda repressor-like DNA-binding domains"/>
    <property type="match status" value="1"/>
</dbReference>
<organism evidence="2 3">
    <name type="scientific">Caulobacter vibrioides</name>
    <name type="common">Caulobacter crescentus</name>
    <dbReference type="NCBI Taxonomy" id="155892"/>
    <lineage>
        <taxon>Bacteria</taxon>
        <taxon>Pseudomonadati</taxon>
        <taxon>Pseudomonadota</taxon>
        <taxon>Alphaproteobacteria</taxon>
        <taxon>Caulobacterales</taxon>
        <taxon>Caulobacteraceae</taxon>
        <taxon>Caulobacter</taxon>
    </lineage>
</organism>
<name>A0A290MRL0_CAUVI</name>
<reference evidence="3" key="1">
    <citation type="submission" date="2017-09" db="EMBL/GenBank/DDBJ databases">
        <title>Genome evolution observed in wild isolates of Caulobacter crescentus.</title>
        <authorList>
            <person name="Ely B."/>
            <person name="Wilson K."/>
            <person name="Scott D."/>
        </authorList>
    </citation>
    <scope>NUCLEOTIDE SEQUENCE [LARGE SCALE GENOMIC DNA]</scope>
    <source>
        <strain evidence="3">CB13b1a</strain>
    </source>
</reference>
<evidence type="ECO:0000313" key="2">
    <source>
        <dbReference type="EMBL" id="ATC34651.1"/>
    </source>
</evidence>
<dbReference type="AlphaFoldDB" id="A0A290MRL0"/>
<dbReference type="Pfam" id="PF21716">
    <property type="entry name" value="dnstrm_HI1420"/>
    <property type="match status" value="1"/>
</dbReference>
<proteinExistence type="predicted"/>
<dbReference type="PANTHER" id="PTHR40275">
    <property type="entry name" value="SSL7038 PROTEIN"/>
    <property type="match status" value="1"/>
</dbReference>
<feature type="domain" description="HTH cro/C1-type" evidence="1">
    <location>
        <begin position="48"/>
        <end position="91"/>
    </location>
</feature>
<dbReference type="InterPro" id="IPR010982">
    <property type="entry name" value="Lambda_DNA-bd_dom_sf"/>
</dbReference>
<accession>A0A290MRL0</accession>
<dbReference type="PANTHER" id="PTHR40275:SF1">
    <property type="entry name" value="SSL7038 PROTEIN"/>
    <property type="match status" value="1"/>
</dbReference>
<dbReference type="InterPro" id="IPR014057">
    <property type="entry name" value="HI1420"/>
</dbReference>
<sequence length="108" mass="11525">MVELVRFDPVEEIDDAEAVAVFLADAFDTGDADYIQHMLGLIARSKGMAEVAEKAGLGRESLYKALKDGASPRFDTILRVVHALGLKLALVSATEANFAEDADDEAAA</sequence>
<dbReference type="InterPro" id="IPR001387">
    <property type="entry name" value="Cro/C1-type_HTH"/>
</dbReference>
<dbReference type="PROSITE" id="PS50943">
    <property type="entry name" value="HTH_CROC1"/>
    <property type="match status" value="1"/>
</dbReference>
<dbReference type="GO" id="GO:0003677">
    <property type="term" value="F:DNA binding"/>
    <property type="evidence" value="ECO:0007669"/>
    <property type="project" value="InterPro"/>
</dbReference>
<dbReference type="RefSeq" id="WP_096053984.1">
    <property type="nucleotide sequence ID" value="NZ_CP023315.3"/>
</dbReference>
<dbReference type="Gene3D" id="1.10.260.40">
    <property type="entry name" value="lambda repressor-like DNA-binding domains"/>
    <property type="match status" value="1"/>
</dbReference>
<dbReference type="NCBIfam" id="TIGR02684">
    <property type="entry name" value="dnstrm_HI1420"/>
    <property type="match status" value="1"/>
</dbReference>
<evidence type="ECO:0000259" key="1">
    <source>
        <dbReference type="PROSITE" id="PS50943"/>
    </source>
</evidence>
<dbReference type="Proteomes" id="UP000217311">
    <property type="component" value="Chromosome"/>
</dbReference>
<dbReference type="EMBL" id="CP023315">
    <property type="protein sequence ID" value="ATC34651.1"/>
    <property type="molecule type" value="Genomic_DNA"/>
</dbReference>